<name>A0A5N5QFF8_9AGAM</name>
<proteinExistence type="predicted"/>
<comment type="caution">
    <text evidence="1">The sequence shown here is derived from an EMBL/GenBank/DDBJ whole genome shotgun (WGS) entry which is preliminary data.</text>
</comment>
<dbReference type="Proteomes" id="UP000383932">
    <property type="component" value="Unassembled WGS sequence"/>
</dbReference>
<evidence type="ECO:0000313" key="1">
    <source>
        <dbReference type="EMBL" id="KAB5590359.1"/>
    </source>
</evidence>
<sequence>MTSIRLLQPDKIHVHNQHTLDSQSHTSLKAEFSKIVRVGVVRFPIQDFVAAISRASHAPVGSRTITDGTHPIIRQAAVLMTFPSPNGKTFGIGDVGSRVGADGGTTFGAGELDIFRRSGIMVIKTEGEQSIFEPD</sequence>
<dbReference type="EMBL" id="SSOP01000175">
    <property type="protein sequence ID" value="KAB5590359.1"/>
    <property type="molecule type" value="Genomic_DNA"/>
</dbReference>
<reference evidence="1 2" key="1">
    <citation type="journal article" date="2019" name="Fungal Biol. Biotechnol.">
        <title>Draft genome sequence of fastidious pathogen Ceratobasidium theobromae, which causes vascular-streak dieback in Theobroma cacao.</title>
        <authorList>
            <person name="Ali S.S."/>
            <person name="Asman A."/>
            <person name="Shao J."/>
            <person name="Firmansyah A.P."/>
            <person name="Susilo A.W."/>
            <person name="Rosmana A."/>
            <person name="McMahon P."/>
            <person name="Junaid M."/>
            <person name="Guest D."/>
            <person name="Kheng T.Y."/>
            <person name="Meinhardt L.W."/>
            <person name="Bailey B.A."/>
        </authorList>
    </citation>
    <scope>NUCLEOTIDE SEQUENCE [LARGE SCALE GENOMIC DNA]</scope>
    <source>
        <strain evidence="1 2">CT2</strain>
    </source>
</reference>
<keyword evidence="2" id="KW-1185">Reference proteome</keyword>
<evidence type="ECO:0000313" key="2">
    <source>
        <dbReference type="Proteomes" id="UP000383932"/>
    </source>
</evidence>
<accession>A0A5N5QFF8</accession>
<protein>
    <submittedName>
        <fullName evidence="1">Uncharacterized protein</fullName>
    </submittedName>
</protein>
<gene>
    <name evidence="1" type="ORF">CTheo_6190</name>
</gene>
<dbReference type="AlphaFoldDB" id="A0A5N5QFF8"/>
<organism evidence="1 2">
    <name type="scientific">Ceratobasidium theobromae</name>
    <dbReference type="NCBI Taxonomy" id="1582974"/>
    <lineage>
        <taxon>Eukaryota</taxon>
        <taxon>Fungi</taxon>
        <taxon>Dikarya</taxon>
        <taxon>Basidiomycota</taxon>
        <taxon>Agaricomycotina</taxon>
        <taxon>Agaricomycetes</taxon>
        <taxon>Cantharellales</taxon>
        <taxon>Ceratobasidiaceae</taxon>
        <taxon>Ceratobasidium</taxon>
    </lineage>
</organism>